<gene>
    <name evidence="1" type="ordered locus">mll0483</name>
</gene>
<evidence type="ECO:0000313" key="1">
    <source>
        <dbReference type="EMBL" id="BAB48062.1"/>
    </source>
</evidence>
<sequence length="206" mass="23277">MANYVILRTLVMKNRASTITADHANFAKLGQIADHAFLWLSGRTREWASPVNPSEFQYRDECLDMVSGYEGNIRTTFSFDKTYQSYSFMFDAATTDGHPFVVWGTLGGCADNMVVSSTHFSFGIINGVMSASVDQSDNWQFEDSSSTVVSEMLDRHLQPWRDFPTGVARQSKELPPAIIRALVKLGYRSKDTRRWTAPNQFAENIH</sequence>
<evidence type="ECO:0000313" key="2">
    <source>
        <dbReference type="Proteomes" id="UP000000552"/>
    </source>
</evidence>
<protein>
    <submittedName>
        <fullName evidence="1">Mll0483 protein</fullName>
    </submittedName>
</protein>
<accession>Q98MQ1</accession>
<dbReference type="HOGENOM" id="CLU_1331062_0_0_5"/>
<name>Q98MQ1_RHILO</name>
<dbReference type="Proteomes" id="UP000000552">
    <property type="component" value="Chromosome"/>
</dbReference>
<dbReference type="KEGG" id="mlo:mll0483"/>
<dbReference type="EMBL" id="BA000012">
    <property type="protein sequence ID" value="BAB48062.1"/>
    <property type="molecule type" value="Genomic_DNA"/>
</dbReference>
<organism evidence="1 2">
    <name type="scientific">Mesorhizobium japonicum (strain LMG 29417 / CECT 9101 / MAFF 303099)</name>
    <name type="common">Mesorhizobium loti (strain MAFF 303099)</name>
    <dbReference type="NCBI Taxonomy" id="266835"/>
    <lineage>
        <taxon>Bacteria</taxon>
        <taxon>Pseudomonadati</taxon>
        <taxon>Pseudomonadota</taxon>
        <taxon>Alphaproteobacteria</taxon>
        <taxon>Hyphomicrobiales</taxon>
        <taxon>Phyllobacteriaceae</taxon>
        <taxon>Mesorhizobium</taxon>
    </lineage>
</organism>
<dbReference type="AlphaFoldDB" id="Q98MQ1"/>
<reference evidence="1 2" key="1">
    <citation type="journal article" date="2000" name="DNA Res.">
        <title>Complete genome structure of the nitrogen-fixing symbiotic bacterium Mesorhizobium loti.</title>
        <authorList>
            <person name="Kaneko T."/>
            <person name="Nakamura Y."/>
            <person name="Sato S."/>
            <person name="Asamizu E."/>
            <person name="Kato T."/>
            <person name="Sasamoto S."/>
            <person name="Watanabe A."/>
            <person name="Idesawa K."/>
            <person name="Ishikawa A."/>
            <person name="Kawashima K."/>
            <person name="Kimura T."/>
            <person name="Kishida Y."/>
            <person name="Kiyokawa C."/>
            <person name="Kohara M."/>
            <person name="Matsumoto M."/>
            <person name="Matsuno A."/>
            <person name="Mochizuki Y."/>
            <person name="Nakayama S."/>
            <person name="Nakazaki N."/>
            <person name="Shimpo S."/>
            <person name="Sugimoto M."/>
            <person name="Takeuchi C."/>
            <person name="Yamada M."/>
            <person name="Tabata S."/>
        </authorList>
    </citation>
    <scope>NUCLEOTIDE SEQUENCE [LARGE SCALE GENOMIC DNA]</scope>
    <source>
        <strain evidence="2">LMG 29417 / CECT 9101 / MAFF 303099</strain>
    </source>
</reference>
<proteinExistence type="predicted"/>